<dbReference type="EMBL" id="UYJE01000685">
    <property type="protein sequence ID" value="VDH95354.1"/>
    <property type="molecule type" value="Genomic_DNA"/>
</dbReference>
<evidence type="ECO:0000256" key="9">
    <source>
        <dbReference type="ARBA" id="ARBA00023159"/>
    </source>
</evidence>
<evidence type="ECO:0000256" key="12">
    <source>
        <dbReference type="ARBA" id="ARBA00070621"/>
    </source>
</evidence>
<feature type="non-terminal residue" evidence="15">
    <location>
        <position position="116"/>
    </location>
</feature>
<keyword evidence="16" id="KW-1185">Reference proteome</keyword>
<dbReference type="Gene3D" id="3.30.40.210">
    <property type="match status" value="1"/>
</dbReference>
<gene>
    <name evidence="15" type="ORF">MGAL_10B093610</name>
</gene>
<evidence type="ECO:0000256" key="4">
    <source>
        <dbReference type="ARBA" id="ARBA00022491"/>
    </source>
</evidence>
<dbReference type="PIRSF" id="PIRSF025023">
    <property type="entry name" value="Spt4"/>
    <property type="match status" value="1"/>
</dbReference>
<evidence type="ECO:0000256" key="1">
    <source>
        <dbReference type="ARBA" id="ARBA00004123"/>
    </source>
</evidence>
<evidence type="ECO:0000256" key="3">
    <source>
        <dbReference type="ARBA" id="ARBA00020182"/>
    </source>
</evidence>
<dbReference type="InterPro" id="IPR029040">
    <property type="entry name" value="RPABC4/Spt4"/>
</dbReference>
<dbReference type="CDD" id="cd07973">
    <property type="entry name" value="Spt4"/>
    <property type="match status" value="1"/>
</dbReference>
<evidence type="ECO:0000256" key="10">
    <source>
        <dbReference type="ARBA" id="ARBA00023163"/>
    </source>
</evidence>
<keyword evidence="4" id="KW-0678">Repressor</keyword>
<dbReference type="SMART" id="SM01389">
    <property type="entry name" value="Spt4"/>
    <property type="match status" value="1"/>
</dbReference>
<keyword evidence="8" id="KW-0805">Transcription regulation</keyword>
<dbReference type="InterPro" id="IPR038510">
    <property type="entry name" value="Spt4_sf"/>
</dbReference>
<dbReference type="Pfam" id="PF06093">
    <property type="entry name" value="Spt4"/>
    <property type="match status" value="1"/>
</dbReference>
<reference evidence="15" key="1">
    <citation type="submission" date="2018-11" db="EMBL/GenBank/DDBJ databases">
        <authorList>
            <person name="Alioto T."/>
            <person name="Alioto T."/>
        </authorList>
    </citation>
    <scope>NUCLEOTIDE SEQUENCE</scope>
</reference>
<evidence type="ECO:0000259" key="14">
    <source>
        <dbReference type="SMART" id="SM01389"/>
    </source>
</evidence>
<dbReference type="GO" id="GO:0140673">
    <property type="term" value="P:transcription elongation-coupled chromatin remodeling"/>
    <property type="evidence" value="ECO:0007669"/>
    <property type="project" value="InterPro"/>
</dbReference>
<dbReference type="PANTHER" id="PTHR12882:SF1">
    <property type="entry name" value="TRANSCRIPTION ELONGATION FACTOR SPT4"/>
    <property type="match status" value="1"/>
</dbReference>
<keyword evidence="9" id="KW-0010">Activator</keyword>
<dbReference type="InterPro" id="IPR009287">
    <property type="entry name" value="Spt4"/>
</dbReference>
<dbReference type="SUPFAM" id="SSF63393">
    <property type="entry name" value="RNA polymerase subunits"/>
    <property type="match status" value="1"/>
</dbReference>
<keyword evidence="6" id="KW-0863">Zinc-finger</keyword>
<dbReference type="FunFam" id="3.30.40.210:FF:000001">
    <property type="entry name" value="Transcription elongation factor SPT4"/>
    <property type="match status" value="1"/>
</dbReference>
<evidence type="ECO:0000256" key="7">
    <source>
        <dbReference type="ARBA" id="ARBA00022833"/>
    </source>
</evidence>
<comment type="similarity">
    <text evidence="2">Belongs to the SPT4 family.</text>
</comment>
<keyword evidence="15" id="KW-0251">Elongation factor</keyword>
<dbReference type="PANTHER" id="PTHR12882">
    <property type="entry name" value="SUPPRESSOR OF TY 4"/>
    <property type="match status" value="1"/>
</dbReference>
<dbReference type="GO" id="GO:0000993">
    <property type="term" value="F:RNA polymerase II complex binding"/>
    <property type="evidence" value="ECO:0007669"/>
    <property type="project" value="TreeGrafter"/>
</dbReference>
<dbReference type="GO" id="GO:0032044">
    <property type="term" value="C:DSIF complex"/>
    <property type="evidence" value="ECO:0007669"/>
    <property type="project" value="TreeGrafter"/>
</dbReference>
<dbReference type="AlphaFoldDB" id="A0A8B6BTI5"/>
<evidence type="ECO:0000256" key="5">
    <source>
        <dbReference type="ARBA" id="ARBA00022723"/>
    </source>
</evidence>
<sequence>KDDNVKKESKCFLCCVMYLRGKTIDQFELHGCDNCEEYLHLKNNRTAVYDCTSSNFDGFVALMDPKDSWVAKWQRAGGFVKGCYAISVTGRLPPGVVRSIKQKGVIYRSRDTSQKS</sequence>
<evidence type="ECO:0000256" key="13">
    <source>
        <dbReference type="ARBA" id="ARBA00079864"/>
    </source>
</evidence>
<keyword evidence="15" id="KW-0648">Protein biosynthesis</keyword>
<proteinExistence type="inferred from homology"/>
<dbReference type="Proteomes" id="UP000596742">
    <property type="component" value="Unassembled WGS sequence"/>
</dbReference>
<comment type="caution">
    <text evidence="15">The sequence shown here is derived from an EMBL/GenBank/DDBJ whole genome shotgun (WGS) entry which is preliminary data.</text>
</comment>
<accession>A0A8B6BTI5</accession>
<protein>
    <recommendedName>
        <fullName evidence="3">Transcription elongation factor SPT4</fullName>
    </recommendedName>
    <alternativeName>
        <fullName evidence="13">DRB sensitivity-inducing factor small subunit</fullName>
    </alternativeName>
    <alternativeName>
        <fullName evidence="12">Transcription elongation factor spt4</fullName>
    </alternativeName>
</protein>
<organism evidence="15 16">
    <name type="scientific">Mytilus galloprovincialis</name>
    <name type="common">Mediterranean mussel</name>
    <dbReference type="NCBI Taxonomy" id="29158"/>
    <lineage>
        <taxon>Eukaryota</taxon>
        <taxon>Metazoa</taxon>
        <taxon>Spiralia</taxon>
        <taxon>Lophotrochozoa</taxon>
        <taxon>Mollusca</taxon>
        <taxon>Bivalvia</taxon>
        <taxon>Autobranchia</taxon>
        <taxon>Pteriomorphia</taxon>
        <taxon>Mytilida</taxon>
        <taxon>Mytiloidea</taxon>
        <taxon>Mytilidae</taxon>
        <taxon>Mytilinae</taxon>
        <taxon>Mytilus</taxon>
    </lineage>
</organism>
<keyword evidence="7" id="KW-0862">Zinc</keyword>
<feature type="domain" description="Spt4/RpoE2 zinc finger" evidence="14">
    <location>
        <begin position="12"/>
        <end position="89"/>
    </location>
</feature>
<dbReference type="GO" id="GO:0006355">
    <property type="term" value="P:regulation of DNA-templated transcription"/>
    <property type="evidence" value="ECO:0007669"/>
    <property type="project" value="InterPro"/>
</dbReference>
<name>A0A8B6BTI5_MYTGA</name>
<comment type="subcellular location">
    <subcellularLocation>
        <location evidence="1">Nucleus</location>
    </subcellularLocation>
</comment>
<evidence type="ECO:0000313" key="15">
    <source>
        <dbReference type="EMBL" id="VDH95354.1"/>
    </source>
</evidence>
<evidence type="ECO:0000256" key="11">
    <source>
        <dbReference type="ARBA" id="ARBA00023242"/>
    </source>
</evidence>
<dbReference type="OrthoDB" id="248751at2759"/>
<dbReference type="GO" id="GO:0008270">
    <property type="term" value="F:zinc ion binding"/>
    <property type="evidence" value="ECO:0007669"/>
    <property type="project" value="UniProtKB-KW"/>
</dbReference>
<keyword evidence="11" id="KW-0539">Nucleus</keyword>
<evidence type="ECO:0000256" key="2">
    <source>
        <dbReference type="ARBA" id="ARBA00010464"/>
    </source>
</evidence>
<evidence type="ECO:0000256" key="8">
    <source>
        <dbReference type="ARBA" id="ARBA00023015"/>
    </source>
</evidence>
<dbReference type="GO" id="GO:0003746">
    <property type="term" value="F:translation elongation factor activity"/>
    <property type="evidence" value="ECO:0007669"/>
    <property type="project" value="UniProtKB-KW"/>
</dbReference>
<dbReference type="InterPro" id="IPR022800">
    <property type="entry name" value="Spt4/RpoE2_Znf"/>
</dbReference>
<evidence type="ECO:0000256" key="6">
    <source>
        <dbReference type="ARBA" id="ARBA00022771"/>
    </source>
</evidence>
<keyword evidence="10" id="KW-0804">Transcription</keyword>
<keyword evidence="5" id="KW-0479">Metal-binding</keyword>
<evidence type="ECO:0000313" key="16">
    <source>
        <dbReference type="Proteomes" id="UP000596742"/>
    </source>
</evidence>